<evidence type="ECO:0000313" key="3">
    <source>
        <dbReference type="Proteomes" id="UP001632038"/>
    </source>
</evidence>
<keyword evidence="3" id="KW-1185">Reference proteome</keyword>
<dbReference type="Proteomes" id="UP001632038">
    <property type="component" value="Unassembled WGS sequence"/>
</dbReference>
<feature type="compositionally biased region" description="Basic and acidic residues" evidence="1">
    <location>
        <begin position="1"/>
        <end position="15"/>
    </location>
</feature>
<gene>
    <name evidence="2" type="ORF">CASFOL_037188</name>
</gene>
<feature type="region of interest" description="Disordered" evidence="1">
    <location>
        <begin position="1"/>
        <end position="34"/>
    </location>
</feature>
<evidence type="ECO:0000313" key="2">
    <source>
        <dbReference type="EMBL" id="KAL3618960.1"/>
    </source>
</evidence>
<dbReference type="AlphaFoldDB" id="A0ABD3BNB6"/>
<evidence type="ECO:0000256" key="1">
    <source>
        <dbReference type="SAM" id="MobiDB-lite"/>
    </source>
</evidence>
<dbReference type="InterPro" id="IPR037690">
    <property type="entry name" value="FAM204A"/>
</dbReference>
<feature type="compositionally biased region" description="Basic residues" evidence="1">
    <location>
        <begin position="52"/>
        <end position="61"/>
    </location>
</feature>
<feature type="region of interest" description="Disordered" evidence="1">
    <location>
        <begin position="52"/>
        <end position="71"/>
    </location>
</feature>
<dbReference type="PANTHER" id="PTHR14386">
    <property type="entry name" value="PROTEIN FAM204A"/>
    <property type="match status" value="1"/>
</dbReference>
<reference evidence="3" key="1">
    <citation type="journal article" date="2024" name="IScience">
        <title>Strigolactones Initiate the Formation of Haustorium-like Structures in Castilleja.</title>
        <authorList>
            <person name="Buerger M."/>
            <person name="Peterson D."/>
            <person name="Chory J."/>
        </authorList>
    </citation>
    <scope>NUCLEOTIDE SEQUENCE [LARGE SCALE GENOMIC DNA]</scope>
</reference>
<sequence length="133" mass="15143">MERETEQEVDERREAAIASSASLRPNFKPKSGLTESQLAKFQELHKRRLQIKARSKAHKKDKGLGYGISKPHKMAVEVRDCTEPIKPPDAQRKLANVSSLEEGNVAGKSVANKRQKLHWGLDAKERWERKSNM</sequence>
<name>A0ABD3BNB6_9LAMI</name>
<organism evidence="2 3">
    <name type="scientific">Castilleja foliolosa</name>
    <dbReference type="NCBI Taxonomy" id="1961234"/>
    <lineage>
        <taxon>Eukaryota</taxon>
        <taxon>Viridiplantae</taxon>
        <taxon>Streptophyta</taxon>
        <taxon>Embryophyta</taxon>
        <taxon>Tracheophyta</taxon>
        <taxon>Spermatophyta</taxon>
        <taxon>Magnoliopsida</taxon>
        <taxon>eudicotyledons</taxon>
        <taxon>Gunneridae</taxon>
        <taxon>Pentapetalae</taxon>
        <taxon>asterids</taxon>
        <taxon>lamiids</taxon>
        <taxon>Lamiales</taxon>
        <taxon>Orobanchaceae</taxon>
        <taxon>Pedicularideae</taxon>
        <taxon>Castillejinae</taxon>
        <taxon>Castilleja</taxon>
    </lineage>
</organism>
<dbReference type="EMBL" id="JAVIJP010000070">
    <property type="protein sequence ID" value="KAL3618960.1"/>
    <property type="molecule type" value="Genomic_DNA"/>
</dbReference>
<dbReference type="PANTHER" id="PTHR14386:SF2">
    <property type="entry name" value="PROTEIN FAM204A"/>
    <property type="match status" value="1"/>
</dbReference>
<feature type="region of interest" description="Disordered" evidence="1">
    <location>
        <begin position="83"/>
        <end position="112"/>
    </location>
</feature>
<proteinExistence type="predicted"/>
<protein>
    <recommendedName>
        <fullName evidence="4">Ribosome biogenesis protein NOP53</fullName>
    </recommendedName>
</protein>
<evidence type="ECO:0008006" key="4">
    <source>
        <dbReference type="Google" id="ProtNLM"/>
    </source>
</evidence>
<accession>A0ABD3BNB6</accession>
<comment type="caution">
    <text evidence="2">The sequence shown here is derived from an EMBL/GenBank/DDBJ whole genome shotgun (WGS) entry which is preliminary data.</text>
</comment>